<dbReference type="NCBIfam" id="TIGR01048">
    <property type="entry name" value="lysA"/>
    <property type="match status" value="1"/>
</dbReference>
<feature type="binding site" evidence="12">
    <location>
        <position position="371"/>
    </location>
    <ligand>
        <name>pyridoxal 5'-phosphate</name>
        <dbReference type="ChEBI" id="CHEBI:597326"/>
    </ligand>
</feature>
<dbReference type="EC" id="4.1.1.20" evidence="10 12"/>
<dbReference type="EMBL" id="CP002829">
    <property type="protein sequence ID" value="AEH22799.1"/>
    <property type="molecule type" value="Genomic_DNA"/>
</dbReference>
<feature type="active site" description="Proton donor" evidence="13">
    <location>
        <position position="342"/>
    </location>
</feature>
<feature type="binding site" evidence="12">
    <location>
        <position position="276"/>
    </location>
    <ligand>
        <name>substrate</name>
    </ligand>
</feature>
<dbReference type="FunFam" id="2.40.37.10:FF:000003">
    <property type="entry name" value="Diaminopimelate decarboxylase"/>
    <property type="match status" value="1"/>
</dbReference>
<comment type="function">
    <text evidence="12">Specifically catalyzes the decarboxylation of meso-diaminopimelate (meso-DAP) to L-lysine.</text>
</comment>
<dbReference type="Pfam" id="PF02784">
    <property type="entry name" value="Orn_Arg_deC_N"/>
    <property type="match status" value="1"/>
</dbReference>
<keyword evidence="6 12" id="KW-0456">Lyase</keyword>
<evidence type="ECO:0000256" key="8">
    <source>
        <dbReference type="ARBA" id="ARBA00060643"/>
    </source>
</evidence>
<feature type="binding site" evidence="12">
    <location>
        <position position="316"/>
    </location>
    <ligand>
        <name>substrate</name>
    </ligand>
</feature>
<dbReference type="InterPro" id="IPR022644">
    <property type="entry name" value="De-COase2_N"/>
</dbReference>
<dbReference type="PANTHER" id="PTHR43727:SF2">
    <property type="entry name" value="GROUP IV DECARBOXYLASE"/>
    <property type="match status" value="1"/>
</dbReference>
<evidence type="ECO:0000256" key="2">
    <source>
        <dbReference type="ARBA" id="ARBA00022605"/>
    </source>
</evidence>
<feature type="domain" description="Orn/DAP/Arg decarboxylase 2 N-terminal" evidence="15">
    <location>
        <begin position="36"/>
        <end position="279"/>
    </location>
</feature>
<dbReference type="InterPro" id="IPR022657">
    <property type="entry name" value="De-COase2_CS"/>
</dbReference>
<evidence type="ECO:0000256" key="7">
    <source>
        <dbReference type="ARBA" id="ARBA00050464"/>
    </source>
</evidence>
<evidence type="ECO:0000256" key="14">
    <source>
        <dbReference type="RuleBase" id="RU003738"/>
    </source>
</evidence>
<evidence type="ECO:0000256" key="13">
    <source>
        <dbReference type="PIRSR" id="PIRSR600183-50"/>
    </source>
</evidence>
<dbReference type="FunFam" id="3.20.20.10:FF:000003">
    <property type="entry name" value="Diaminopimelate decarboxylase"/>
    <property type="match status" value="1"/>
</dbReference>
<dbReference type="InterPro" id="IPR000183">
    <property type="entry name" value="Orn/DAP/Arg_de-COase"/>
</dbReference>
<evidence type="ECO:0000313" key="17">
    <source>
        <dbReference type="Proteomes" id="UP000006583"/>
    </source>
</evidence>
<feature type="modified residue" description="N6-(pyridoxal phosphate)lysine" evidence="12 13">
    <location>
        <position position="60"/>
    </location>
</feature>
<keyword evidence="5 12" id="KW-0457">Lysine biosynthesis</keyword>
<evidence type="ECO:0000256" key="4">
    <source>
        <dbReference type="ARBA" id="ARBA00022898"/>
    </source>
</evidence>
<sequence length="418" mass="46744">MHYFGYKNGELYCEEVPVKKIIEEVGTPVYIYSAKTIRRHYKVFEESFSEVEHLICYSVKANSNIAIISLLRQLGSGADVVSAGELKRALKAGVPPKKIVFSGVGKTPEEIEFALSVDILMFNVESLEELEVLGEIAKKLNKKAPFALRINPDVDPQTHPYISTGLKKSKFGIPEEFAISAYKKAKKNPYLQPVGIDAHIGSQITSLAPFVEALNRLKKIWEALIDLGFELKYLDIGGGLGIIYDDEEPPLPQEYADAIIKEGKDLKATIILEPGRVIVGNAGILVTKVLYTKENTLKKFVIVDAGMNDLIRPAFYQAYHKIVPVEEKNSEYEVVDVVGPICENSDFFAKDRKLPKLQRGDFLAIMSAGAYGFVMSSNYNSRPRVPEVLVDGDTYYIIRRRETIEDLLALESIPARYL</sequence>
<gene>
    <name evidence="12" type="primary">lysA</name>
    <name evidence="16" type="ordered locus">TOPB45_0697</name>
</gene>
<comment type="subunit">
    <text evidence="12">Homodimer.</text>
</comment>
<evidence type="ECO:0000256" key="10">
    <source>
        <dbReference type="ARBA" id="ARBA00066427"/>
    </source>
</evidence>
<dbReference type="GO" id="GO:0009089">
    <property type="term" value="P:lysine biosynthetic process via diaminopimelate"/>
    <property type="evidence" value="ECO:0007669"/>
    <property type="project" value="UniProtKB-UniRule"/>
</dbReference>
<dbReference type="RefSeq" id="WP_013909499.1">
    <property type="nucleotide sequence ID" value="NC_015682.1"/>
</dbReference>
<keyword evidence="17" id="KW-1185">Reference proteome</keyword>
<comment type="pathway">
    <text evidence="8 12 14">Amino-acid biosynthesis; L-lysine biosynthesis via DAP pathway; L-lysine from DL-2,6-diaminopimelate: step 1/1.</text>
</comment>
<dbReference type="InterPro" id="IPR002986">
    <property type="entry name" value="DAP_deCOOHase_LysA"/>
</dbReference>
<dbReference type="STRING" id="795359.TOPB45_0697"/>
<keyword evidence="2 12" id="KW-0028">Amino-acid biosynthesis</keyword>
<feature type="binding site" evidence="12">
    <location>
        <begin position="273"/>
        <end position="276"/>
    </location>
    <ligand>
        <name>pyridoxal 5'-phosphate</name>
        <dbReference type="ChEBI" id="CHEBI:597326"/>
    </ligand>
</feature>
<dbReference type="OrthoDB" id="9802241at2"/>
<dbReference type="eggNOG" id="COG0019">
    <property type="taxonomic scope" value="Bacteria"/>
</dbReference>
<feature type="binding site" evidence="12">
    <location>
        <position position="371"/>
    </location>
    <ligand>
        <name>substrate</name>
    </ligand>
</feature>
<evidence type="ECO:0000256" key="3">
    <source>
        <dbReference type="ARBA" id="ARBA00022793"/>
    </source>
</evidence>
<dbReference type="Gene3D" id="3.20.20.10">
    <property type="entry name" value="Alanine racemase"/>
    <property type="match status" value="1"/>
</dbReference>
<evidence type="ECO:0000256" key="5">
    <source>
        <dbReference type="ARBA" id="ARBA00023154"/>
    </source>
</evidence>
<dbReference type="PRINTS" id="PR01179">
    <property type="entry name" value="ODADCRBXLASE"/>
</dbReference>
<dbReference type="SUPFAM" id="SSF51419">
    <property type="entry name" value="PLP-binding barrel"/>
    <property type="match status" value="1"/>
</dbReference>
<dbReference type="Gene3D" id="2.40.37.10">
    <property type="entry name" value="Lyase, Ornithine Decarboxylase, Chain A, domain 1"/>
    <property type="match status" value="1"/>
</dbReference>
<evidence type="ECO:0000256" key="1">
    <source>
        <dbReference type="ARBA" id="ARBA00001933"/>
    </source>
</evidence>
<dbReference type="UniPathway" id="UPA00034">
    <property type="reaction ID" value="UER00027"/>
</dbReference>
<evidence type="ECO:0000259" key="15">
    <source>
        <dbReference type="Pfam" id="PF02784"/>
    </source>
</evidence>
<accession>F8C512</accession>
<evidence type="ECO:0000256" key="11">
    <source>
        <dbReference type="ARBA" id="ARBA00074972"/>
    </source>
</evidence>
<feature type="binding site" evidence="12">
    <location>
        <position position="343"/>
    </location>
    <ligand>
        <name>substrate</name>
    </ligand>
</feature>
<dbReference type="CDD" id="cd06828">
    <property type="entry name" value="PLPDE_III_DapDC"/>
    <property type="match status" value="1"/>
</dbReference>
<comment type="catalytic activity">
    <reaction evidence="7 12 14">
        <text>meso-2,6-diaminopimelate + H(+) = L-lysine + CO2</text>
        <dbReference type="Rhea" id="RHEA:15101"/>
        <dbReference type="ChEBI" id="CHEBI:15378"/>
        <dbReference type="ChEBI" id="CHEBI:16526"/>
        <dbReference type="ChEBI" id="CHEBI:32551"/>
        <dbReference type="ChEBI" id="CHEBI:57791"/>
        <dbReference type="EC" id="4.1.1.20"/>
    </reaction>
</comment>
<name>F8C512_THEGP</name>
<dbReference type="AlphaFoldDB" id="F8C512"/>
<feature type="binding site" evidence="12">
    <location>
        <position position="312"/>
    </location>
    <ligand>
        <name>substrate</name>
    </ligand>
</feature>
<dbReference type="Proteomes" id="UP000006583">
    <property type="component" value="Chromosome"/>
</dbReference>
<evidence type="ECO:0000256" key="6">
    <source>
        <dbReference type="ARBA" id="ARBA00023239"/>
    </source>
</evidence>
<dbReference type="PRINTS" id="PR01181">
    <property type="entry name" value="DAPDCRBXLASE"/>
</dbReference>
<dbReference type="PATRIC" id="fig|795359.3.peg.706"/>
<dbReference type="PANTHER" id="PTHR43727">
    <property type="entry name" value="DIAMINOPIMELATE DECARBOXYLASE"/>
    <property type="match status" value="1"/>
</dbReference>
<dbReference type="HOGENOM" id="CLU_026444_0_0_0"/>
<dbReference type="HAMAP" id="MF_02120">
    <property type="entry name" value="LysA"/>
    <property type="match status" value="1"/>
</dbReference>
<reference evidence="16 17" key="1">
    <citation type="journal article" date="2013" name="Genome Announc.">
        <title>Complete genome sequence of the hyperthermophilic sulfate-reducing bacterium Thermodesulfobacterium geofontis OPF15T.</title>
        <authorList>
            <person name="Elkins J.G."/>
            <person name="Hamilton-Brehm S.D."/>
            <person name="Lucas S."/>
            <person name="Han J."/>
            <person name="Lapidus A."/>
            <person name="Cheng J.F."/>
            <person name="Goodwin L.A."/>
            <person name="Pitluck S."/>
            <person name="Peters L."/>
            <person name="Mikhailova N."/>
            <person name="Davenport K.W."/>
            <person name="Detter J.C."/>
            <person name="Han C.S."/>
            <person name="Tapia R."/>
            <person name="Land M.L."/>
            <person name="Hauser L."/>
            <person name="Kyrpides N.C."/>
            <person name="Ivanova N.N."/>
            <person name="Pagani I."/>
            <person name="Bruce D."/>
            <person name="Woyke T."/>
            <person name="Cottingham R.W."/>
        </authorList>
    </citation>
    <scope>NUCLEOTIDE SEQUENCE [LARGE SCALE GENOMIC DNA]</scope>
    <source>
        <strain evidence="16 17">OPF15</strain>
    </source>
</reference>
<dbReference type="SUPFAM" id="SSF50621">
    <property type="entry name" value="Alanine racemase C-terminal domain-like"/>
    <property type="match status" value="1"/>
</dbReference>
<dbReference type="InterPro" id="IPR029066">
    <property type="entry name" value="PLP-binding_barrel"/>
</dbReference>
<dbReference type="KEGG" id="top:TOPB45_0697"/>
<protein>
    <recommendedName>
        <fullName evidence="11 12">Diaminopimelate decarboxylase</fullName>
        <shortName evidence="12">DAP decarboxylase</shortName>
        <shortName evidence="12">DAPDC</shortName>
        <ecNumber evidence="10 12">4.1.1.20</ecNumber>
    </recommendedName>
</protein>
<dbReference type="GO" id="GO:0008836">
    <property type="term" value="F:diaminopimelate decarboxylase activity"/>
    <property type="evidence" value="ECO:0007669"/>
    <property type="project" value="UniProtKB-UniRule"/>
</dbReference>
<dbReference type="GO" id="GO:0030170">
    <property type="term" value="F:pyridoxal phosphate binding"/>
    <property type="evidence" value="ECO:0007669"/>
    <property type="project" value="UniProtKB-UniRule"/>
</dbReference>
<keyword evidence="3 12" id="KW-0210">Decarboxylase</keyword>
<comment type="cofactor">
    <cofactor evidence="1 12 13 14">
        <name>pyridoxal 5'-phosphate</name>
        <dbReference type="ChEBI" id="CHEBI:597326"/>
    </cofactor>
</comment>
<evidence type="ECO:0000313" key="16">
    <source>
        <dbReference type="EMBL" id="AEH22799.1"/>
    </source>
</evidence>
<proteinExistence type="inferred from homology"/>
<keyword evidence="4 12" id="KW-0663">Pyridoxal phosphate</keyword>
<evidence type="ECO:0000256" key="9">
    <source>
        <dbReference type="ARBA" id="ARBA00060983"/>
    </source>
</evidence>
<organism evidence="16 17">
    <name type="scientific">Thermodesulfobacterium geofontis (strain OPF15)</name>
    <dbReference type="NCBI Taxonomy" id="795359"/>
    <lineage>
        <taxon>Bacteria</taxon>
        <taxon>Pseudomonadati</taxon>
        <taxon>Thermodesulfobacteriota</taxon>
        <taxon>Thermodesulfobacteria</taxon>
        <taxon>Thermodesulfobacteriales</taxon>
        <taxon>Thermodesulfobacteriaceae</taxon>
        <taxon>Thermodesulfobacterium</taxon>
    </lineage>
</organism>
<comment type="similarity">
    <text evidence="9 12">Belongs to the Orn/Lys/Arg decarboxylase class-II family. LysA subfamily.</text>
</comment>
<feature type="binding site" evidence="12">
    <location>
        <position position="239"/>
    </location>
    <ligand>
        <name>pyridoxal 5'-phosphate</name>
        <dbReference type="ChEBI" id="CHEBI:597326"/>
    </ligand>
</feature>
<evidence type="ECO:0000256" key="12">
    <source>
        <dbReference type="HAMAP-Rule" id="MF_02120"/>
    </source>
</evidence>
<dbReference type="PROSITE" id="PS00879">
    <property type="entry name" value="ODR_DC_2_2"/>
    <property type="match status" value="1"/>
</dbReference>
<dbReference type="InterPro" id="IPR009006">
    <property type="entry name" value="Ala_racemase/Decarboxylase_C"/>
</dbReference>